<sequence>MTSNDPLRQPGFASDGEIHRLQGDGFSLFQYPDYDTYRAIQQEGNRRKIDWQFVPQSHIALCAGFVERTLGQVRFGICHGTRSGAEQRWFAEALPGQPRVIGTEISDTAKDIPDTVQWDFHDTNPDWHERADFVYSNSWDHAFEPLRAFASWLDSLRPGGLLLLDHTEGHIARKANQLDAFGIKRGRLQRLLRAEFGEIADPMEALDFTQANPDYPAHVVVMRKRS</sequence>
<name>A0A4V2SM87_RHOAD</name>
<dbReference type="Gene3D" id="3.40.50.150">
    <property type="entry name" value="Vaccinia Virus protein VP39"/>
    <property type="match status" value="1"/>
</dbReference>
<dbReference type="OrthoDB" id="7836265at2"/>
<dbReference type="RefSeq" id="WP_132600177.1">
    <property type="nucleotide sequence ID" value="NZ_NRRP01000025.1"/>
</dbReference>
<accession>A0A4V2SM87</accession>
<dbReference type="Proteomes" id="UP000295733">
    <property type="component" value="Unassembled WGS sequence"/>
</dbReference>
<gene>
    <name evidence="1" type="ORF">EV656_102291</name>
</gene>
<dbReference type="InterPro" id="IPR029063">
    <property type="entry name" value="SAM-dependent_MTases_sf"/>
</dbReference>
<proteinExistence type="predicted"/>
<comment type="caution">
    <text evidence="1">The sequence shown here is derived from an EMBL/GenBank/DDBJ whole genome shotgun (WGS) entry which is preliminary data.</text>
</comment>
<reference evidence="1 2" key="1">
    <citation type="submission" date="2019-03" db="EMBL/GenBank/DDBJ databases">
        <title>Genomic Encyclopedia of Type Strains, Phase IV (KMG-IV): sequencing the most valuable type-strain genomes for metagenomic binning, comparative biology and taxonomic classification.</title>
        <authorList>
            <person name="Goeker M."/>
        </authorList>
    </citation>
    <scope>NUCLEOTIDE SEQUENCE [LARGE SCALE GENOMIC DNA]</scope>
    <source>
        <strain evidence="1 2">DSM 2781</strain>
    </source>
</reference>
<dbReference type="CDD" id="cd02440">
    <property type="entry name" value="AdoMet_MTases"/>
    <property type="match status" value="1"/>
</dbReference>
<organism evidence="1 2">
    <name type="scientific">Rhodovulum adriaticum</name>
    <name type="common">Rhodopseudomonas adriatica</name>
    <dbReference type="NCBI Taxonomy" id="35804"/>
    <lineage>
        <taxon>Bacteria</taxon>
        <taxon>Pseudomonadati</taxon>
        <taxon>Pseudomonadota</taxon>
        <taxon>Alphaproteobacteria</taxon>
        <taxon>Rhodobacterales</taxon>
        <taxon>Paracoccaceae</taxon>
        <taxon>Rhodovulum</taxon>
    </lineage>
</organism>
<evidence type="ECO:0000313" key="2">
    <source>
        <dbReference type="Proteomes" id="UP000295733"/>
    </source>
</evidence>
<dbReference type="EMBL" id="SLXL01000002">
    <property type="protein sequence ID" value="TCP26326.1"/>
    <property type="molecule type" value="Genomic_DNA"/>
</dbReference>
<evidence type="ECO:0008006" key="3">
    <source>
        <dbReference type="Google" id="ProtNLM"/>
    </source>
</evidence>
<dbReference type="SUPFAM" id="SSF53335">
    <property type="entry name" value="S-adenosyl-L-methionine-dependent methyltransferases"/>
    <property type="match status" value="1"/>
</dbReference>
<keyword evidence="2" id="KW-1185">Reference proteome</keyword>
<protein>
    <recommendedName>
        <fullName evidence="3">Methyltransferase family protein</fullName>
    </recommendedName>
</protein>
<evidence type="ECO:0000313" key="1">
    <source>
        <dbReference type="EMBL" id="TCP26326.1"/>
    </source>
</evidence>
<dbReference type="AlphaFoldDB" id="A0A4V2SM87"/>